<evidence type="ECO:0000313" key="2">
    <source>
        <dbReference type="Proteomes" id="UP000612585"/>
    </source>
</evidence>
<dbReference type="AlphaFoldDB" id="A0A8J3ZBW2"/>
<organism evidence="1 2">
    <name type="scientific">Virgisporangium aurantiacum</name>
    <dbReference type="NCBI Taxonomy" id="175570"/>
    <lineage>
        <taxon>Bacteria</taxon>
        <taxon>Bacillati</taxon>
        <taxon>Actinomycetota</taxon>
        <taxon>Actinomycetes</taxon>
        <taxon>Micromonosporales</taxon>
        <taxon>Micromonosporaceae</taxon>
        <taxon>Virgisporangium</taxon>
    </lineage>
</organism>
<comment type="caution">
    <text evidence="1">The sequence shown here is derived from an EMBL/GenBank/DDBJ whole genome shotgun (WGS) entry which is preliminary data.</text>
</comment>
<keyword evidence="2" id="KW-1185">Reference proteome</keyword>
<evidence type="ECO:0000313" key="1">
    <source>
        <dbReference type="EMBL" id="GIJ58418.1"/>
    </source>
</evidence>
<accession>A0A8J3ZBW2</accession>
<reference evidence="1" key="1">
    <citation type="submission" date="2021-01" db="EMBL/GenBank/DDBJ databases">
        <title>Whole genome shotgun sequence of Virgisporangium aurantiacum NBRC 16421.</title>
        <authorList>
            <person name="Komaki H."/>
            <person name="Tamura T."/>
        </authorList>
    </citation>
    <scope>NUCLEOTIDE SEQUENCE</scope>
    <source>
        <strain evidence="1">NBRC 16421</strain>
    </source>
</reference>
<name>A0A8J3ZBW2_9ACTN</name>
<proteinExistence type="predicted"/>
<dbReference type="EMBL" id="BOPG01000036">
    <property type="protein sequence ID" value="GIJ58418.1"/>
    <property type="molecule type" value="Genomic_DNA"/>
</dbReference>
<protein>
    <submittedName>
        <fullName evidence="1">Uncharacterized protein</fullName>
    </submittedName>
</protein>
<sequence length="337" mass="36726">MIPDGARAIRDQPVWSPPVGYDTSFHPVDIALIHDRVLPYITGHGDDDAIDDLVQRAVQLRRVRFRAKSWALGAMRAARNNGIDTFEGMLHVWGRPFFIVADDPAQVAEGAVRYLNTPLDGVDDLAREMVARLDPALVASVEPDSGGHLPDDAGLTRSFNWRPKILRAAVAALRAGETTMSWGSKELKPVDILGQETVYMLLNFVSDLVPGWMSRGKTWPTYLLDAGGLPATGFEAPDDLLGPLSAEFPQVSWTSEGTIIGNYMAGGYVPPARIQAVRATLHSGRDAVLHGAEEKLGRADWALELRKIDEALALAEHLGYGFCEATEVYSGMEGNLN</sequence>
<gene>
    <name evidence="1" type="ORF">Vau01_059340</name>
</gene>
<dbReference type="Proteomes" id="UP000612585">
    <property type="component" value="Unassembled WGS sequence"/>
</dbReference>